<evidence type="ECO:0000256" key="6">
    <source>
        <dbReference type="ARBA" id="ARBA00023180"/>
    </source>
</evidence>
<keyword evidence="6" id="KW-0325">Glycoprotein</keyword>
<dbReference type="GO" id="GO:0004620">
    <property type="term" value="F:phospholipase activity"/>
    <property type="evidence" value="ECO:0007669"/>
    <property type="project" value="InterPro"/>
</dbReference>
<evidence type="ECO:0000256" key="2">
    <source>
        <dbReference type="ARBA" id="ARBA00022729"/>
    </source>
</evidence>
<dbReference type="PANTHER" id="PTHR12370">
    <property type="entry name" value="PHOSPHOLIPASE B-RELATED"/>
    <property type="match status" value="1"/>
</dbReference>
<evidence type="ECO:0000256" key="3">
    <source>
        <dbReference type="ARBA" id="ARBA00022801"/>
    </source>
</evidence>
<sequence length="245" mass="27286">MPGHSHRADVTEVLRRQGSWPSYNIPYFRDIWAVGGYGEMQLKRPKNADRYSYERTFRALMFARERTEGTVTSLATLMEFIRYNRPNDPLAGGNACNGISARCDLNPTWHPAYDCFGAVDAKVIGQREDVTNLSFYAVASPSHENGERSFSWGEQDTTVDGCGPSQHLGQPNTFNFDWLVLPSNFQDLPRTAAADNKRSHHGDGNEVKLTLFGACSLIVLLGVLSRRSSGVKTSPEGYQPMESNC</sequence>
<comment type="similarity">
    <text evidence="1 7">Belongs to the phospholipase B-like family.</text>
</comment>
<dbReference type="OrthoDB" id="443524at2759"/>
<evidence type="ECO:0000256" key="7">
    <source>
        <dbReference type="RuleBase" id="RU364138"/>
    </source>
</evidence>
<keyword evidence="4 7" id="KW-0442">Lipid degradation</keyword>
<dbReference type="Pfam" id="PF04916">
    <property type="entry name" value="Phospholip_B"/>
    <property type="match status" value="1"/>
</dbReference>
<dbReference type="Gene3D" id="3.60.60.30">
    <property type="match status" value="1"/>
</dbReference>
<accession>A0A813HHN9</accession>
<keyword evidence="5 7" id="KW-0443">Lipid metabolism</keyword>
<dbReference type="Proteomes" id="UP000654075">
    <property type="component" value="Unassembled WGS sequence"/>
</dbReference>
<dbReference type="EC" id="3.1.1.-" evidence="7"/>
<gene>
    <name evidence="8" type="ORF">PGLA1383_LOCUS53255</name>
</gene>
<evidence type="ECO:0000256" key="4">
    <source>
        <dbReference type="ARBA" id="ARBA00022963"/>
    </source>
</evidence>
<evidence type="ECO:0000256" key="1">
    <source>
        <dbReference type="ARBA" id="ARBA00007835"/>
    </source>
</evidence>
<organism evidence="8 9">
    <name type="scientific">Polarella glacialis</name>
    <name type="common">Dinoflagellate</name>
    <dbReference type="NCBI Taxonomy" id="89957"/>
    <lineage>
        <taxon>Eukaryota</taxon>
        <taxon>Sar</taxon>
        <taxon>Alveolata</taxon>
        <taxon>Dinophyceae</taxon>
        <taxon>Suessiales</taxon>
        <taxon>Suessiaceae</taxon>
        <taxon>Polarella</taxon>
    </lineage>
</organism>
<keyword evidence="9" id="KW-1185">Reference proteome</keyword>
<dbReference type="GO" id="GO:0005576">
    <property type="term" value="C:extracellular region"/>
    <property type="evidence" value="ECO:0007669"/>
    <property type="project" value="TreeGrafter"/>
</dbReference>
<dbReference type="PANTHER" id="PTHR12370:SF3">
    <property type="entry name" value="PHOSPHOLIPASE B-LIKE 2-RELATED"/>
    <property type="match status" value="1"/>
</dbReference>
<dbReference type="EMBL" id="CAJNNV010031818">
    <property type="protein sequence ID" value="CAE8637958.1"/>
    <property type="molecule type" value="Genomic_DNA"/>
</dbReference>
<name>A0A813HHN9_POLGL</name>
<dbReference type="AlphaFoldDB" id="A0A813HHN9"/>
<evidence type="ECO:0000313" key="9">
    <source>
        <dbReference type="Proteomes" id="UP000654075"/>
    </source>
</evidence>
<evidence type="ECO:0000313" key="8">
    <source>
        <dbReference type="EMBL" id="CAE8637958.1"/>
    </source>
</evidence>
<dbReference type="OMA" id="LMEFIRY"/>
<protein>
    <recommendedName>
        <fullName evidence="7">Phospholipase B-like</fullName>
        <ecNumber evidence="7">3.1.1.-</ecNumber>
    </recommendedName>
</protein>
<keyword evidence="3 7" id="KW-0378">Hydrolase</keyword>
<comment type="caution">
    <text evidence="8">The sequence shown here is derived from an EMBL/GenBank/DDBJ whole genome shotgun (WGS) entry which is preliminary data.</text>
</comment>
<proteinExistence type="inferred from homology"/>
<evidence type="ECO:0000256" key="5">
    <source>
        <dbReference type="ARBA" id="ARBA00023098"/>
    </source>
</evidence>
<keyword evidence="2" id="KW-0732">Signal</keyword>
<comment type="function">
    <text evidence="7">Putative phospholipase.</text>
</comment>
<dbReference type="InterPro" id="IPR007000">
    <property type="entry name" value="PLipase_B-like"/>
</dbReference>
<reference evidence="8" key="1">
    <citation type="submission" date="2021-02" db="EMBL/GenBank/DDBJ databases">
        <authorList>
            <person name="Dougan E. K."/>
            <person name="Rhodes N."/>
            <person name="Thang M."/>
            <person name="Chan C."/>
        </authorList>
    </citation>
    <scope>NUCLEOTIDE SEQUENCE</scope>
</reference>
<dbReference type="GO" id="GO:0009395">
    <property type="term" value="P:phospholipid catabolic process"/>
    <property type="evidence" value="ECO:0007669"/>
    <property type="project" value="TreeGrafter"/>
</dbReference>